<dbReference type="Proteomes" id="UP000243463">
    <property type="component" value="Unassembled WGS sequence"/>
</dbReference>
<dbReference type="AlphaFoldDB" id="A0A217EHP9"/>
<dbReference type="Pfam" id="PF13489">
    <property type="entry name" value="Methyltransf_23"/>
    <property type="match status" value="1"/>
</dbReference>
<keyword evidence="1" id="KW-0808">Transferase</keyword>
<dbReference type="Gene3D" id="3.40.50.150">
    <property type="entry name" value="Vaccinia Virus protein VP39"/>
    <property type="match status" value="1"/>
</dbReference>
<dbReference type="GO" id="GO:0032259">
    <property type="term" value="P:methylation"/>
    <property type="evidence" value="ECO:0007669"/>
    <property type="project" value="UniProtKB-KW"/>
</dbReference>
<dbReference type="PANTHER" id="PTHR43464">
    <property type="entry name" value="METHYLTRANSFERASE"/>
    <property type="match status" value="1"/>
</dbReference>
<name>A0A217EHP9_9GAMM</name>
<organism evidence="1 2">
    <name type="scientific">Acinetobacter apis</name>
    <dbReference type="NCBI Taxonomy" id="1229165"/>
    <lineage>
        <taxon>Bacteria</taxon>
        <taxon>Pseudomonadati</taxon>
        <taxon>Pseudomonadota</taxon>
        <taxon>Gammaproteobacteria</taxon>
        <taxon>Moraxellales</taxon>
        <taxon>Moraxellaceae</taxon>
        <taxon>Acinetobacter</taxon>
    </lineage>
</organism>
<keyword evidence="1" id="KW-0489">Methyltransferase</keyword>
<reference evidence="2" key="1">
    <citation type="submission" date="2017-06" db="EMBL/GenBank/DDBJ databases">
        <authorList>
            <person name="Varghese N."/>
            <person name="Submissions S."/>
        </authorList>
    </citation>
    <scope>NUCLEOTIDE SEQUENCE [LARGE SCALE GENOMIC DNA]</scope>
    <source>
        <strain evidence="2">ANC 5114</strain>
    </source>
</reference>
<accession>A0A217EHP9</accession>
<protein>
    <submittedName>
        <fullName evidence="1">Methyltransferase domain-containing protein</fullName>
    </submittedName>
</protein>
<sequence>MKSFAKMPFGKTPSALSQHKYAIHATLLGDDAVCPWTNLGLWRNTCSYVAACQYLANHLAGRLRLRAMDRVLDLGCGQGASLLFWQQYHAVTDITAVELQAKCVEKIQHQPWAQSIQLHQGSFLALDAFHLKQYDVVMCIDALYHHDAMQFLSHVQPYIAPSGRIGFHYLMLNPRFETLTTYQKMKYQYLLKAADINIQHLYTATAFQAQMHALGYEDITIDDLSQDVFAGFSHYVQRKLPGQHLKSLDTLKIKMTAKLCQKLAQDGLIDYVQVCAKKASL</sequence>
<dbReference type="SUPFAM" id="SSF53335">
    <property type="entry name" value="S-adenosyl-L-methionine-dependent methyltransferases"/>
    <property type="match status" value="1"/>
</dbReference>
<dbReference type="RefSeq" id="WP_228149627.1">
    <property type="nucleotide sequence ID" value="NZ_FZLN01000003.1"/>
</dbReference>
<proteinExistence type="predicted"/>
<evidence type="ECO:0000313" key="2">
    <source>
        <dbReference type="Proteomes" id="UP000243463"/>
    </source>
</evidence>
<dbReference type="CDD" id="cd02440">
    <property type="entry name" value="AdoMet_MTases"/>
    <property type="match status" value="1"/>
</dbReference>
<dbReference type="EMBL" id="FZLN01000003">
    <property type="protein sequence ID" value="SNQ29710.1"/>
    <property type="molecule type" value="Genomic_DNA"/>
</dbReference>
<dbReference type="InterPro" id="IPR029063">
    <property type="entry name" value="SAM-dependent_MTases_sf"/>
</dbReference>
<evidence type="ECO:0000313" key="1">
    <source>
        <dbReference type="EMBL" id="SNQ29710.1"/>
    </source>
</evidence>
<keyword evidence="2" id="KW-1185">Reference proteome</keyword>
<gene>
    <name evidence="1" type="ORF">SAMN05444584_1674</name>
</gene>
<dbReference type="GO" id="GO:0008168">
    <property type="term" value="F:methyltransferase activity"/>
    <property type="evidence" value="ECO:0007669"/>
    <property type="project" value="UniProtKB-KW"/>
</dbReference>